<evidence type="ECO:0000313" key="2">
    <source>
        <dbReference type="EMBL" id="TVO65226.1"/>
    </source>
</evidence>
<comment type="caution">
    <text evidence="2">The sequence shown here is derived from an EMBL/GenBank/DDBJ whole genome shotgun (WGS) entry which is preliminary data.</text>
</comment>
<dbReference type="Proteomes" id="UP000316688">
    <property type="component" value="Unassembled WGS sequence"/>
</dbReference>
<dbReference type="SUPFAM" id="SSF54523">
    <property type="entry name" value="Pili subunits"/>
    <property type="match status" value="1"/>
</dbReference>
<keyword evidence="1" id="KW-0472">Membrane</keyword>
<keyword evidence="3" id="KW-1185">Reference proteome</keyword>
<keyword evidence="1" id="KW-1133">Transmembrane helix</keyword>
<dbReference type="InterPro" id="IPR012902">
    <property type="entry name" value="N_methyl_site"/>
</dbReference>
<gene>
    <name evidence="2" type="ORF">FPL11_03825</name>
</gene>
<protein>
    <submittedName>
        <fullName evidence="2">Type II secretion system protein</fullName>
    </submittedName>
</protein>
<dbReference type="EMBL" id="VMKP01000002">
    <property type="protein sequence ID" value="TVO65226.1"/>
    <property type="molecule type" value="Genomic_DNA"/>
</dbReference>
<dbReference type="AlphaFoldDB" id="A0A557RJG4"/>
<name>A0A557RJG4_9GAMM</name>
<evidence type="ECO:0000256" key="1">
    <source>
        <dbReference type="SAM" id="Phobius"/>
    </source>
</evidence>
<organism evidence="2 3">
    <name type="scientific">Spiribacter aquaticus</name>
    <dbReference type="NCBI Taxonomy" id="1935996"/>
    <lineage>
        <taxon>Bacteria</taxon>
        <taxon>Pseudomonadati</taxon>
        <taxon>Pseudomonadota</taxon>
        <taxon>Gammaproteobacteria</taxon>
        <taxon>Chromatiales</taxon>
        <taxon>Ectothiorhodospiraceae</taxon>
        <taxon>Spiribacter</taxon>
    </lineage>
</organism>
<dbReference type="NCBIfam" id="TIGR02532">
    <property type="entry name" value="IV_pilin_GFxxxE"/>
    <property type="match status" value="1"/>
</dbReference>
<sequence length="133" mass="14053">MGRQAGLTLIEIVFVIGVLGVLATLGFRQFGFAGDALADRIEARDAVIAELRRARAEALYRLPPEDASTVTADLASAAAPLTVTPEEVAFSYQQDDGSEAPDDDVEIEVGDGDAVLMVCVTSETRRISEGPCP</sequence>
<dbReference type="PROSITE" id="PS00409">
    <property type="entry name" value="PROKAR_NTER_METHYL"/>
    <property type="match status" value="1"/>
</dbReference>
<proteinExistence type="predicted"/>
<keyword evidence="1" id="KW-0812">Transmembrane</keyword>
<dbReference type="RefSeq" id="WP_144347469.1">
    <property type="nucleotide sequence ID" value="NZ_VMKP01000002.1"/>
</dbReference>
<reference evidence="2 3" key="1">
    <citation type="submission" date="2019-07" db="EMBL/GenBank/DDBJ databases">
        <title>Reclasification of Spiribacter aquaticus.</title>
        <authorList>
            <person name="Leon M.J."/>
            <person name="Sanchez-Porro C."/>
            <person name="Ventosa A."/>
        </authorList>
    </citation>
    <scope>NUCLEOTIDE SEQUENCE [LARGE SCALE GENOMIC DNA]</scope>
    <source>
        <strain evidence="2 3">SP30</strain>
    </source>
</reference>
<dbReference type="InterPro" id="IPR045584">
    <property type="entry name" value="Pilin-like"/>
</dbReference>
<feature type="transmembrane region" description="Helical" evidence="1">
    <location>
        <begin position="6"/>
        <end position="27"/>
    </location>
</feature>
<accession>A0A557RJG4</accession>
<evidence type="ECO:0000313" key="3">
    <source>
        <dbReference type="Proteomes" id="UP000316688"/>
    </source>
</evidence>